<proteinExistence type="predicted"/>
<evidence type="ECO:0000256" key="1">
    <source>
        <dbReference type="SAM" id="MobiDB-lite"/>
    </source>
</evidence>
<name>I4GTI9_MICAE</name>
<evidence type="ECO:0000313" key="3">
    <source>
        <dbReference type="Proteomes" id="UP000003273"/>
    </source>
</evidence>
<organism evidence="2 3">
    <name type="scientific">Microcystis aeruginosa PCC 9806</name>
    <dbReference type="NCBI Taxonomy" id="1160282"/>
    <lineage>
        <taxon>Bacteria</taxon>
        <taxon>Bacillati</taxon>
        <taxon>Cyanobacteriota</taxon>
        <taxon>Cyanophyceae</taxon>
        <taxon>Oscillatoriophycideae</taxon>
        <taxon>Chroococcales</taxon>
        <taxon>Microcystaceae</taxon>
        <taxon>Microcystis</taxon>
    </lineage>
</organism>
<reference evidence="2 3" key="1">
    <citation type="submission" date="2012-04" db="EMBL/GenBank/DDBJ databases">
        <authorList>
            <person name="Genoscope - CEA"/>
        </authorList>
    </citation>
    <scope>NUCLEOTIDE SEQUENCE [LARGE SCALE GENOMIC DNA]</scope>
    <source>
        <strain evidence="2 3">9806</strain>
    </source>
</reference>
<feature type="compositionally biased region" description="Basic residues" evidence="1">
    <location>
        <begin position="66"/>
        <end position="82"/>
    </location>
</feature>
<protein>
    <submittedName>
        <fullName evidence="2">Similar to tr|Q82R43|Q82R43 (Modular protein)</fullName>
    </submittedName>
</protein>
<dbReference type="AlphaFoldDB" id="I4GTI9"/>
<feature type="region of interest" description="Disordered" evidence="1">
    <location>
        <begin position="47"/>
        <end position="82"/>
    </location>
</feature>
<comment type="caution">
    <text evidence="2">The sequence shown here is derived from an EMBL/GenBank/DDBJ whole genome shotgun (WGS) entry which is preliminary data.</text>
</comment>
<evidence type="ECO:0000313" key="2">
    <source>
        <dbReference type="EMBL" id="CCI13113.1"/>
    </source>
</evidence>
<dbReference type="Proteomes" id="UP000003273">
    <property type="component" value="Unassembled WGS sequence"/>
</dbReference>
<dbReference type="EMBL" id="CAIL01000077">
    <property type="protein sequence ID" value="CCI13113.1"/>
    <property type="molecule type" value="Genomic_DNA"/>
</dbReference>
<accession>I4GTI9</accession>
<dbReference type="HOGENOM" id="CLU_2423607_0_0_3"/>
<sequence length="112" mass="12951">MPLMTWQLWLAKDLVADYHLPWQKPQTLLTPERVAQSLFSLLIEIGSPAQPPKTRGKSPGWEKGKTRSKRKTYPTVKKRHSTPKKIGNKSILTLLFSSRFLISAIFIRLDYF</sequence>
<gene>
    <name evidence="2" type="ORF">MICAE_1680002</name>
</gene>